<dbReference type="AlphaFoldDB" id="A0A382GXC1"/>
<dbReference type="Pfam" id="PF01409">
    <property type="entry name" value="tRNA-synt_2d"/>
    <property type="match status" value="1"/>
</dbReference>
<dbReference type="GO" id="GO:0004812">
    <property type="term" value="F:aminoacyl-tRNA ligase activity"/>
    <property type="evidence" value="ECO:0007669"/>
    <property type="project" value="UniProtKB-KW"/>
</dbReference>
<protein>
    <recommendedName>
        <fullName evidence="6">Phenylalanyl-tRNA synthetase domain-containing protein</fullName>
    </recommendedName>
</protein>
<dbReference type="GO" id="GO:0000049">
    <property type="term" value="F:tRNA binding"/>
    <property type="evidence" value="ECO:0007669"/>
    <property type="project" value="InterPro"/>
</dbReference>
<evidence type="ECO:0000313" key="7">
    <source>
        <dbReference type="EMBL" id="SVB79700.1"/>
    </source>
</evidence>
<organism evidence="7">
    <name type="scientific">marine metagenome</name>
    <dbReference type="NCBI Taxonomy" id="408172"/>
    <lineage>
        <taxon>unclassified sequences</taxon>
        <taxon>metagenomes</taxon>
        <taxon>ecological metagenomes</taxon>
    </lineage>
</organism>
<dbReference type="EMBL" id="UINC01057969">
    <property type="protein sequence ID" value="SVB79700.1"/>
    <property type="molecule type" value="Genomic_DNA"/>
</dbReference>
<reference evidence="7" key="1">
    <citation type="submission" date="2018-05" db="EMBL/GenBank/DDBJ databases">
        <authorList>
            <person name="Lanie J.A."/>
            <person name="Ng W.-L."/>
            <person name="Kazmierczak K.M."/>
            <person name="Andrzejewski T.M."/>
            <person name="Davidsen T.M."/>
            <person name="Wayne K.J."/>
            <person name="Tettelin H."/>
            <person name="Glass J.I."/>
            <person name="Rusch D."/>
            <person name="Podicherti R."/>
            <person name="Tsui H.-C.T."/>
            <person name="Winkler M.E."/>
        </authorList>
    </citation>
    <scope>NUCLEOTIDE SEQUENCE</scope>
</reference>
<keyword evidence="2" id="KW-0547">Nucleotide-binding</keyword>
<dbReference type="GO" id="GO:0043039">
    <property type="term" value="P:tRNA aminoacylation"/>
    <property type="evidence" value="ECO:0007669"/>
    <property type="project" value="InterPro"/>
</dbReference>
<gene>
    <name evidence="7" type="ORF">METZ01_LOCUS232554</name>
</gene>
<dbReference type="Gene3D" id="3.30.930.10">
    <property type="entry name" value="Bira Bifunctional Protein, Domain 2"/>
    <property type="match status" value="1"/>
</dbReference>
<evidence type="ECO:0000256" key="2">
    <source>
        <dbReference type="ARBA" id="ARBA00022741"/>
    </source>
</evidence>
<dbReference type="InterPro" id="IPR002319">
    <property type="entry name" value="Phenylalanyl-tRNA_Synthase"/>
</dbReference>
<proteinExistence type="predicted"/>
<evidence type="ECO:0000256" key="3">
    <source>
        <dbReference type="ARBA" id="ARBA00022840"/>
    </source>
</evidence>
<keyword evidence="1" id="KW-0436">Ligase</keyword>
<keyword evidence="3" id="KW-0067">ATP-binding</keyword>
<sequence length="53" mass="6360">MVHPAVFEEVGYDPEQWSGWAFGFGIERIAMLRYGINDIRLFYENDVRFLEQF</sequence>
<keyword evidence="4" id="KW-0648">Protein biosynthesis</keyword>
<dbReference type="InterPro" id="IPR045864">
    <property type="entry name" value="aa-tRNA-synth_II/BPL/LPL"/>
</dbReference>
<evidence type="ECO:0000256" key="4">
    <source>
        <dbReference type="ARBA" id="ARBA00022917"/>
    </source>
</evidence>
<evidence type="ECO:0000256" key="5">
    <source>
        <dbReference type="ARBA" id="ARBA00023146"/>
    </source>
</evidence>
<dbReference type="SUPFAM" id="SSF55681">
    <property type="entry name" value="Class II aaRS and biotin synthetases"/>
    <property type="match status" value="1"/>
</dbReference>
<name>A0A382GXC1_9ZZZZ</name>
<evidence type="ECO:0000256" key="1">
    <source>
        <dbReference type="ARBA" id="ARBA00022598"/>
    </source>
</evidence>
<feature type="domain" description="Phenylalanyl-tRNA synthetase" evidence="6">
    <location>
        <begin position="1"/>
        <end position="53"/>
    </location>
</feature>
<dbReference type="GO" id="GO:0005524">
    <property type="term" value="F:ATP binding"/>
    <property type="evidence" value="ECO:0007669"/>
    <property type="project" value="UniProtKB-KW"/>
</dbReference>
<evidence type="ECO:0000259" key="6">
    <source>
        <dbReference type="Pfam" id="PF01409"/>
    </source>
</evidence>
<keyword evidence="5" id="KW-0030">Aminoacyl-tRNA synthetase</keyword>
<dbReference type="GO" id="GO:0006412">
    <property type="term" value="P:translation"/>
    <property type="evidence" value="ECO:0007669"/>
    <property type="project" value="UniProtKB-KW"/>
</dbReference>
<accession>A0A382GXC1</accession>